<dbReference type="RefSeq" id="WP_020041789.1">
    <property type="nucleotide sequence ID" value="NZ_KE557281.1"/>
</dbReference>
<dbReference type="AlphaFoldDB" id="S9Q9U4"/>
<sequence length="94" mass="10833">MVFDEAWTSGPEIIRNAIARVTDALHPDEAELKTLSVLLFIRPEAERDPSWTREQINTYFGPGSDHDMHPDVCAHLSRTIQLEIMRLRTRKVGY</sequence>
<comment type="caution">
    <text evidence="1">The sequence shown here is derived from an EMBL/GenBank/DDBJ whole genome shotgun (WGS) entry which is preliminary data.</text>
</comment>
<evidence type="ECO:0000313" key="1">
    <source>
        <dbReference type="EMBL" id="EPX76777.1"/>
    </source>
</evidence>
<reference evidence="2" key="1">
    <citation type="journal article" date="2014" name="Stand. Genomic Sci.">
        <title>Genome sequence of the exopolysaccharide-producing Salipiger mucosus type strain (DSM 16094(T)), a moderately halophilic member of the Roseobacter clade.</title>
        <authorList>
            <person name="Riedel T."/>
            <person name="Spring S."/>
            <person name="Fiebig A."/>
            <person name="Petersen J."/>
            <person name="Kyrpides N.C."/>
            <person name="Goker M."/>
            <person name="Klenk H.P."/>
        </authorList>
    </citation>
    <scope>NUCLEOTIDE SEQUENCE [LARGE SCALE GENOMIC DNA]</scope>
    <source>
        <strain evidence="2">DSM 16094</strain>
    </source>
</reference>
<dbReference type="Proteomes" id="UP000015347">
    <property type="component" value="Unassembled WGS sequence"/>
</dbReference>
<gene>
    <name evidence="1" type="ORF">Salmuc_04663</name>
</gene>
<accession>S9Q9U4</accession>
<evidence type="ECO:0000313" key="2">
    <source>
        <dbReference type="Proteomes" id="UP000015347"/>
    </source>
</evidence>
<name>S9Q9U4_9RHOB</name>
<keyword evidence="2" id="KW-1185">Reference proteome</keyword>
<dbReference type="EMBL" id="APVH01000043">
    <property type="protein sequence ID" value="EPX76777.1"/>
    <property type="molecule type" value="Genomic_DNA"/>
</dbReference>
<dbReference type="HOGENOM" id="CLU_2384449_0_0_5"/>
<protein>
    <submittedName>
        <fullName evidence="1">Uncharacterized protein</fullName>
    </submittedName>
</protein>
<organism evidence="1 2">
    <name type="scientific">Salipiger mucosus DSM 16094</name>
    <dbReference type="NCBI Taxonomy" id="1123237"/>
    <lineage>
        <taxon>Bacteria</taxon>
        <taxon>Pseudomonadati</taxon>
        <taxon>Pseudomonadota</taxon>
        <taxon>Alphaproteobacteria</taxon>
        <taxon>Rhodobacterales</taxon>
        <taxon>Roseobacteraceae</taxon>
        <taxon>Salipiger</taxon>
    </lineage>
</organism>
<proteinExistence type="predicted"/>